<dbReference type="InterPro" id="IPR000871">
    <property type="entry name" value="Beta-lactam_class-A"/>
</dbReference>
<accession>A0A1H3MQ78</accession>
<feature type="domain" description="Beta-lactamase class A catalytic" evidence="1">
    <location>
        <begin position="19"/>
        <end position="230"/>
    </location>
</feature>
<dbReference type="STRING" id="415015.SAMN05660462_00906"/>
<gene>
    <name evidence="2" type="ORF">SAMN05660462_00906</name>
</gene>
<name>A0A1H3MQ78_9FIRM</name>
<dbReference type="SUPFAM" id="SSF56601">
    <property type="entry name" value="beta-lactamase/transpeptidase-like"/>
    <property type="match status" value="1"/>
</dbReference>
<dbReference type="AlphaFoldDB" id="A0A1H3MQ78"/>
<dbReference type="GO" id="GO:0008800">
    <property type="term" value="F:beta-lactamase activity"/>
    <property type="evidence" value="ECO:0007669"/>
    <property type="project" value="InterPro"/>
</dbReference>
<dbReference type="InterPro" id="IPR012338">
    <property type="entry name" value="Beta-lactam/transpept-like"/>
</dbReference>
<dbReference type="Pfam" id="PF13354">
    <property type="entry name" value="Beta-lactamase2"/>
    <property type="match status" value="1"/>
</dbReference>
<protein>
    <submittedName>
        <fullName evidence="2">Beta-lactamase class A</fullName>
    </submittedName>
</protein>
<keyword evidence="3" id="KW-1185">Reference proteome</keyword>
<dbReference type="InterPro" id="IPR045155">
    <property type="entry name" value="Beta-lactam_cat"/>
</dbReference>
<evidence type="ECO:0000313" key="3">
    <source>
        <dbReference type="Proteomes" id="UP000198625"/>
    </source>
</evidence>
<dbReference type="EMBL" id="FNQE01000007">
    <property type="protein sequence ID" value="SDY78588.1"/>
    <property type="molecule type" value="Genomic_DNA"/>
</dbReference>
<dbReference type="Gene3D" id="3.40.710.10">
    <property type="entry name" value="DD-peptidase/beta-lactamase superfamily"/>
    <property type="match status" value="1"/>
</dbReference>
<evidence type="ECO:0000313" key="2">
    <source>
        <dbReference type="EMBL" id="SDY78588.1"/>
    </source>
</evidence>
<dbReference type="GO" id="GO:0046677">
    <property type="term" value="P:response to antibiotic"/>
    <property type="evidence" value="ECO:0007669"/>
    <property type="project" value="InterPro"/>
</dbReference>
<reference evidence="2 3" key="1">
    <citation type="submission" date="2016-10" db="EMBL/GenBank/DDBJ databases">
        <authorList>
            <person name="de Groot N.N."/>
        </authorList>
    </citation>
    <scope>NUCLEOTIDE SEQUENCE [LARGE SCALE GENOMIC DNA]</scope>
    <source>
        <strain evidence="2 3">DSM 21650</strain>
    </source>
</reference>
<dbReference type="PANTHER" id="PTHR35333">
    <property type="entry name" value="BETA-LACTAMASE"/>
    <property type="match status" value="1"/>
</dbReference>
<proteinExistence type="predicted"/>
<organism evidence="2 3">
    <name type="scientific">Proteiniborus ethanoligenes</name>
    <dbReference type="NCBI Taxonomy" id="415015"/>
    <lineage>
        <taxon>Bacteria</taxon>
        <taxon>Bacillati</taxon>
        <taxon>Bacillota</taxon>
        <taxon>Clostridia</taxon>
        <taxon>Eubacteriales</taxon>
        <taxon>Proteiniborus</taxon>
    </lineage>
</organism>
<evidence type="ECO:0000259" key="1">
    <source>
        <dbReference type="Pfam" id="PF13354"/>
    </source>
</evidence>
<dbReference type="PANTHER" id="PTHR35333:SF3">
    <property type="entry name" value="BETA-LACTAMASE-TYPE TRANSPEPTIDASE FOLD CONTAINING PROTEIN"/>
    <property type="match status" value="1"/>
</dbReference>
<sequence length="260" mass="29750">MLIENINRYIEGAKGEVSLVLKDLTNDKWIYTLNGNKPVQSASTIKVLIMVEALNQVLQGKYSLNQIIDIREEYKVKYSIITDMTLKSYPYLDLIILMNIVSDNTATNILIDLLGYENINEMARKLGLKNTVLRRKMEEFKAIKEGRDNYTSAMDMGVIMESLYRNLILTPEMCSLALDILKRQKYKDVLLRLISEDVKIAHKTGGLRNLSHDIGIFYLDSVDYLLGVFVTEAESDVEAKEIIGKISKVVYNYFTTPNKE</sequence>
<dbReference type="GO" id="GO:0030655">
    <property type="term" value="P:beta-lactam antibiotic catabolic process"/>
    <property type="evidence" value="ECO:0007669"/>
    <property type="project" value="InterPro"/>
</dbReference>
<dbReference type="Proteomes" id="UP000198625">
    <property type="component" value="Unassembled WGS sequence"/>
</dbReference>